<keyword evidence="2" id="KW-1185">Reference proteome</keyword>
<comment type="caution">
    <text evidence="1">The sequence shown here is derived from an EMBL/GenBank/DDBJ whole genome shotgun (WGS) entry which is preliminary data.</text>
</comment>
<organism evidence="1 2">
    <name type="scientific">Catenaria anguillulae PL171</name>
    <dbReference type="NCBI Taxonomy" id="765915"/>
    <lineage>
        <taxon>Eukaryota</taxon>
        <taxon>Fungi</taxon>
        <taxon>Fungi incertae sedis</taxon>
        <taxon>Blastocladiomycota</taxon>
        <taxon>Blastocladiomycetes</taxon>
        <taxon>Blastocladiales</taxon>
        <taxon>Catenariaceae</taxon>
        <taxon>Catenaria</taxon>
    </lineage>
</organism>
<gene>
    <name evidence="1" type="ORF">BCR44DRAFT_56477</name>
</gene>
<dbReference type="EMBL" id="MCFL01000001">
    <property type="protein sequence ID" value="ORZ41645.1"/>
    <property type="molecule type" value="Genomic_DNA"/>
</dbReference>
<proteinExistence type="predicted"/>
<reference evidence="1 2" key="1">
    <citation type="submission" date="2016-07" db="EMBL/GenBank/DDBJ databases">
        <title>Pervasive Adenine N6-methylation of Active Genes in Fungi.</title>
        <authorList>
            <consortium name="DOE Joint Genome Institute"/>
            <person name="Mondo S.J."/>
            <person name="Dannebaum R.O."/>
            <person name="Kuo R.C."/>
            <person name="Labutti K."/>
            <person name="Haridas S."/>
            <person name="Kuo A."/>
            <person name="Salamov A."/>
            <person name="Ahrendt S.R."/>
            <person name="Lipzen A."/>
            <person name="Sullivan W."/>
            <person name="Andreopoulos W.B."/>
            <person name="Clum A."/>
            <person name="Lindquist E."/>
            <person name="Daum C."/>
            <person name="Ramamoorthy G.K."/>
            <person name="Gryganskyi A."/>
            <person name="Culley D."/>
            <person name="Magnuson J.K."/>
            <person name="James T.Y."/>
            <person name="O'Malley M.A."/>
            <person name="Stajich J.E."/>
            <person name="Spatafora J.W."/>
            <person name="Visel A."/>
            <person name="Grigoriev I.V."/>
        </authorList>
    </citation>
    <scope>NUCLEOTIDE SEQUENCE [LARGE SCALE GENOMIC DNA]</scope>
    <source>
        <strain evidence="1 2">PL171</strain>
    </source>
</reference>
<dbReference type="AlphaFoldDB" id="A0A1Y2I444"/>
<evidence type="ECO:0000313" key="1">
    <source>
        <dbReference type="EMBL" id="ORZ41645.1"/>
    </source>
</evidence>
<accession>A0A1Y2I444</accession>
<evidence type="ECO:0000313" key="2">
    <source>
        <dbReference type="Proteomes" id="UP000193411"/>
    </source>
</evidence>
<protein>
    <submittedName>
        <fullName evidence="1">Uncharacterized protein</fullName>
    </submittedName>
</protein>
<sequence length="783" mass="87635">MGAHSSPTPFDILPHELLIDVLILTRPSPHLPATSRTLSAEFQGSSTLQPGRLAWIHQVIFASPLPQELVAYECESILFEYFAEVRQVQSRLSYFLKGRLPWLPAAHVKFNDCPFACALAPDAPLPEPILTDGLINWLFAGPFRRHAAPYRQNQALLGMRLDELFVPVDTQNNEPNSMNLYGSPKRAEPLKHVSWMLVPDGFQLVAYFIRAGQPDLLRHTLLHLLGILPNLATESHPLSRWVQLAMDNRYRVRETFAYIRFDDDSPIPLSLFLTTLAALDWSPHVLQVIQDVFSFDSAVCVPHMTKWRSVFHGMMSTLWECKSASRAIQVMHWLTDHGFTYDFEETGDISTNAGDCSVFLELFFKFDVPKLAQLADRPHSRYYLGQKIVKWMASNADMSVDAQNQLLAAATEHDLLDSFGMGRLMWNACLASDTDRQAWVMIQHQASKESLHDMIRAALLLYTPDAVDSTARRVATTLLNHVIDAGICPTEFVIDVSGSLSTALLAILLFDAQLHTPLDLARFAVAWLNRFPDQVDLHEANRPNMERARLLGKALFHVIYRQHVAREPYVLTDPSLSVQSALCAVAVYLSYLILHPRHECQHLEAQTSIVPNIMTIVSSALAGQEPPVPQPNSVFNVNLVPSISTGFQAAIRSITTISTGLDQAMARFLFDQIHSLDPAFAKEHVCWSKDTCVWVWLLFSTHTIAALGPRLKFHHAVSALRRAGEGGDKQAVVAILGVLPEHIRESYPFLSAIKSLNATSRVVAAGLKECGWDWGKVFHEHGP</sequence>
<dbReference type="Proteomes" id="UP000193411">
    <property type="component" value="Unassembled WGS sequence"/>
</dbReference>
<name>A0A1Y2I444_9FUNG</name>